<organism evidence="17 18">
    <name type="scientific">Coniophora puteana (strain RWD-64-598)</name>
    <name type="common">Brown rot fungus</name>
    <dbReference type="NCBI Taxonomy" id="741705"/>
    <lineage>
        <taxon>Eukaryota</taxon>
        <taxon>Fungi</taxon>
        <taxon>Dikarya</taxon>
        <taxon>Basidiomycota</taxon>
        <taxon>Agaricomycotina</taxon>
        <taxon>Agaricomycetes</taxon>
        <taxon>Agaricomycetidae</taxon>
        <taxon>Boletales</taxon>
        <taxon>Coniophorineae</taxon>
        <taxon>Coniophoraceae</taxon>
        <taxon>Coniophora</taxon>
    </lineage>
</organism>
<dbReference type="KEGG" id="cput:CONPUDRAFT_55026"/>
<dbReference type="GO" id="GO:0046340">
    <property type="term" value="P:diacylglycerol catabolic process"/>
    <property type="evidence" value="ECO:0007669"/>
    <property type="project" value="TreeGrafter"/>
</dbReference>
<evidence type="ECO:0000256" key="15">
    <source>
        <dbReference type="SAM" id="MobiDB-lite"/>
    </source>
</evidence>
<gene>
    <name evidence="17" type="ORF">CONPUDRAFT_55026</name>
</gene>
<keyword evidence="7" id="KW-0378">Hydrolase</keyword>
<dbReference type="Pfam" id="PF01764">
    <property type="entry name" value="Lipase_3"/>
    <property type="match status" value="1"/>
</dbReference>
<comment type="caution">
    <text evidence="17">The sequence shown here is derived from an EMBL/GenBank/DDBJ whole genome shotgun (WGS) entry which is preliminary data.</text>
</comment>
<protein>
    <recommendedName>
        <fullName evidence="14">sn-1-specific diacylglycerol lipase</fullName>
        <ecNumber evidence="14">3.1.1.116</ecNumber>
    </recommendedName>
</protein>
<keyword evidence="12" id="KW-0472">Membrane</keyword>
<dbReference type="EMBL" id="JH711577">
    <property type="protein sequence ID" value="EIW82146.1"/>
    <property type="molecule type" value="Genomic_DNA"/>
</dbReference>
<evidence type="ECO:0000313" key="17">
    <source>
        <dbReference type="EMBL" id="EIW82146.1"/>
    </source>
</evidence>
<keyword evidence="11" id="KW-0443">Lipid metabolism</keyword>
<dbReference type="OMA" id="HSGMLRM"/>
<sequence>MAYDLERFGRRSVDVASAMSSIVFSAAKCSTKLGFSYARSFASNTAGAAAAAVDHAVFGGHTITPVVESAVSVALTFAETISLAPIFLGEYITTASLRAAHSSIDVLSVIFPGSSEASFSLASFINLVKREWDSPSSALSMPDKRYPLTDVARALVAWVALQGVTQEWQEKRWFKHLREIKEEDPSTHPPLRRVPSRVRVTSDVIFPGNRGQLIAADIGEAPRTPRTRQRSSSALSIGGLSIASIGSLRGSMRGSRIEPPQKPMSEVKANLRRLSKMVLAGYGGASLLFFGVSPMFTSPLKPGSPNRSEKVREEAQLESAVEAAEAEAAGDDPSGRVPDAPEFSWWDVLMGKHDQAIFENSVLGHGTQQTSDGVQQRIRSTAVIGIERQMPRFWVLADHDRRQVVLILRGTMSLNELAVDLTCDPVEFEPASSPMEESTSFASFGRKTTRRQPSIQSFTSECSRYMVHGGMLRMARVMGDVGKPVQLAVKEALERNPDYELLLSGHSLGAGVATLLGLMWADPHTCLTVASSGLPPNVPLSVYGVAPPCIGDAALSRLASKMVVSFVWSDDIVSRLSLGSVCDIRNAASWLCEAQERTGGTEGYAAVTQRARQWSAGMGTSEDPQWFLAIRKTLEVNMQVADLFPAGRVLWAVRDSDLHPSHQLSSASEVPNKLRLFEVLDVSKVFSQIVFSRNMLGAHMPHRYDQVLHELL</sequence>
<dbReference type="GO" id="GO:0005886">
    <property type="term" value="C:plasma membrane"/>
    <property type="evidence" value="ECO:0007669"/>
    <property type="project" value="UniProtKB-SubCell"/>
</dbReference>
<evidence type="ECO:0000256" key="14">
    <source>
        <dbReference type="ARBA" id="ARBA00026104"/>
    </source>
</evidence>
<dbReference type="OrthoDB" id="438440at2759"/>
<evidence type="ECO:0000256" key="6">
    <source>
        <dbReference type="ARBA" id="ARBA00022723"/>
    </source>
</evidence>
<dbReference type="SUPFAM" id="SSF53474">
    <property type="entry name" value="alpha/beta-Hydrolases"/>
    <property type="match status" value="1"/>
</dbReference>
<evidence type="ECO:0000256" key="7">
    <source>
        <dbReference type="ARBA" id="ARBA00022801"/>
    </source>
</evidence>
<dbReference type="PANTHER" id="PTHR45792:SF8">
    <property type="entry name" value="DIACYLGLYCEROL LIPASE-ALPHA"/>
    <property type="match status" value="1"/>
</dbReference>
<proteinExistence type="predicted"/>
<evidence type="ECO:0000313" key="18">
    <source>
        <dbReference type="Proteomes" id="UP000053558"/>
    </source>
</evidence>
<keyword evidence="9" id="KW-0442">Lipid degradation</keyword>
<keyword evidence="18" id="KW-1185">Reference proteome</keyword>
<evidence type="ECO:0000256" key="13">
    <source>
        <dbReference type="ARBA" id="ARBA00024531"/>
    </source>
</evidence>
<dbReference type="RefSeq" id="XP_007767435.1">
    <property type="nucleotide sequence ID" value="XM_007769245.1"/>
</dbReference>
<comment type="subcellular location">
    <subcellularLocation>
        <location evidence="2">Cell membrane</location>
        <topology evidence="2">Multi-pass membrane protein</topology>
    </subcellularLocation>
</comment>
<keyword evidence="6" id="KW-0479">Metal-binding</keyword>
<evidence type="ECO:0000256" key="11">
    <source>
        <dbReference type="ARBA" id="ARBA00023098"/>
    </source>
</evidence>
<keyword evidence="4" id="KW-0597">Phosphoprotein</keyword>
<feature type="domain" description="Fungal lipase-type" evidence="16">
    <location>
        <begin position="405"/>
        <end position="577"/>
    </location>
</feature>
<keyword evidence="10" id="KW-1133">Transmembrane helix</keyword>
<keyword evidence="5" id="KW-0812">Transmembrane</keyword>
<evidence type="ECO:0000256" key="5">
    <source>
        <dbReference type="ARBA" id="ARBA00022692"/>
    </source>
</evidence>
<dbReference type="InterPro" id="IPR002921">
    <property type="entry name" value="Fungal_lipase-type"/>
</dbReference>
<dbReference type="InterPro" id="IPR029058">
    <property type="entry name" value="AB_hydrolase_fold"/>
</dbReference>
<evidence type="ECO:0000256" key="12">
    <source>
        <dbReference type="ARBA" id="ARBA00023136"/>
    </source>
</evidence>
<dbReference type="EC" id="3.1.1.116" evidence="14"/>
<dbReference type="GO" id="GO:0016298">
    <property type="term" value="F:lipase activity"/>
    <property type="evidence" value="ECO:0007669"/>
    <property type="project" value="TreeGrafter"/>
</dbReference>
<feature type="region of interest" description="Disordered" evidence="15">
    <location>
        <begin position="318"/>
        <end position="337"/>
    </location>
</feature>
<evidence type="ECO:0000259" key="16">
    <source>
        <dbReference type="Pfam" id="PF01764"/>
    </source>
</evidence>
<dbReference type="CDD" id="cd00519">
    <property type="entry name" value="Lipase_3"/>
    <property type="match status" value="1"/>
</dbReference>
<dbReference type="Proteomes" id="UP000053558">
    <property type="component" value="Unassembled WGS sequence"/>
</dbReference>
<dbReference type="GeneID" id="19207710"/>
<dbReference type="Gene3D" id="3.40.50.1820">
    <property type="entry name" value="alpha/beta hydrolase"/>
    <property type="match status" value="1"/>
</dbReference>
<keyword evidence="8" id="KW-0106">Calcium</keyword>
<name>A0A5M3MSS3_CONPW</name>
<evidence type="ECO:0000256" key="8">
    <source>
        <dbReference type="ARBA" id="ARBA00022837"/>
    </source>
</evidence>
<evidence type="ECO:0000256" key="10">
    <source>
        <dbReference type="ARBA" id="ARBA00022989"/>
    </source>
</evidence>
<comment type="cofactor">
    <cofactor evidence="1">
        <name>Ca(2+)</name>
        <dbReference type="ChEBI" id="CHEBI:29108"/>
    </cofactor>
</comment>
<evidence type="ECO:0000256" key="3">
    <source>
        <dbReference type="ARBA" id="ARBA00022475"/>
    </source>
</evidence>
<evidence type="ECO:0000256" key="4">
    <source>
        <dbReference type="ARBA" id="ARBA00022553"/>
    </source>
</evidence>
<dbReference type="PANTHER" id="PTHR45792">
    <property type="entry name" value="DIACYLGLYCEROL LIPASE HOMOLOG-RELATED"/>
    <property type="match status" value="1"/>
</dbReference>
<accession>A0A5M3MSS3</accession>
<dbReference type="InterPro" id="IPR052214">
    <property type="entry name" value="DAG_Lipase-Related"/>
</dbReference>
<dbReference type="AlphaFoldDB" id="A0A5M3MSS3"/>
<comment type="catalytic activity">
    <reaction evidence="13">
        <text>a 1,2-diacyl-sn-glycerol + H2O = a 2-acylglycerol + a fatty acid + H(+)</text>
        <dbReference type="Rhea" id="RHEA:33275"/>
        <dbReference type="ChEBI" id="CHEBI:15377"/>
        <dbReference type="ChEBI" id="CHEBI:15378"/>
        <dbReference type="ChEBI" id="CHEBI:17389"/>
        <dbReference type="ChEBI" id="CHEBI:17815"/>
        <dbReference type="ChEBI" id="CHEBI:28868"/>
        <dbReference type="EC" id="3.1.1.116"/>
    </reaction>
    <physiologicalReaction direction="left-to-right" evidence="13">
        <dbReference type="Rhea" id="RHEA:33276"/>
    </physiologicalReaction>
</comment>
<evidence type="ECO:0000256" key="1">
    <source>
        <dbReference type="ARBA" id="ARBA00001913"/>
    </source>
</evidence>
<dbReference type="GO" id="GO:0019369">
    <property type="term" value="P:arachidonate metabolic process"/>
    <property type="evidence" value="ECO:0007669"/>
    <property type="project" value="TreeGrafter"/>
</dbReference>
<reference evidence="18" key="1">
    <citation type="journal article" date="2012" name="Science">
        <title>The Paleozoic origin of enzymatic lignin decomposition reconstructed from 31 fungal genomes.</title>
        <authorList>
            <person name="Floudas D."/>
            <person name="Binder M."/>
            <person name="Riley R."/>
            <person name="Barry K."/>
            <person name="Blanchette R.A."/>
            <person name="Henrissat B."/>
            <person name="Martinez A.T."/>
            <person name="Otillar R."/>
            <person name="Spatafora J.W."/>
            <person name="Yadav J.S."/>
            <person name="Aerts A."/>
            <person name="Benoit I."/>
            <person name="Boyd A."/>
            <person name="Carlson A."/>
            <person name="Copeland A."/>
            <person name="Coutinho P.M."/>
            <person name="de Vries R.P."/>
            <person name="Ferreira P."/>
            <person name="Findley K."/>
            <person name="Foster B."/>
            <person name="Gaskell J."/>
            <person name="Glotzer D."/>
            <person name="Gorecki P."/>
            <person name="Heitman J."/>
            <person name="Hesse C."/>
            <person name="Hori C."/>
            <person name="Igarashi K."/>
            <person name="Jurgens J.A."/>
            <person name="Kallen N."/>
            <person name="Kersten P."/>
            <person name="Kohler A."/>
            <person name="Kuees U."/>
            <person name="Kumar T.K.A."/>
            <person name="Kuo A."/>
            <person name="LaButti K."/>
            <person name="Larrondo L.F."/>
            <person name="Lindquist E."/>
            <person name="Ling A."/>
            <person name="Lombard V."/>
            <person name="Lucas S."/>
            <person name="Lundell T."/>
            <person name="Martin R."/>
            <person name="McLaughlin D.J."/>
            <person name="Morgenstern I."/>
            <person name="Morin E."/>
            <person name="Murat C."/>
            <person name="Nagy L.G."/>
            <person name="Nolan M."/>
            <person name="Ohm R.A."/>
            <person name="Patyshakuliyeva A."/>
            <person name="Rokas A."/>
            <person name="Ruiz-Duenas F.J."/>
            <person name="Sabat G."/>
            <person name="Salamov A."/>
            <person name="Samejima M."/>
            <person name="Schmutz J."/>
            <person name="Slot J.C."/>
            <person name="St John F."/>
            <person name="Stenlid J."/>
            <person name="Sun H."/>
            <person name="Sun S."/>
            <person name="Syed K."/>
            <person name="Tsang A."/>
            <person name="Wiebenga A."/>
            <person name="Young D."/>
            <person name="Pisabarro A."/>
            <person name="Eastwood D.C."/>
            <person name="Martin F."/>
            <person name="Cullen D."/>
            <person name="Grigoriev I.V."/>
            <person name="Hibbett D.S."/>
        </authorList>
    </citation>
    <scope>NUCLEOTIDE SEQUENCE [LARGE SCALE GENOMIC DNA]</scope>
    <source>
        <strain evidence="18">RWD-64-598 SS2</strain>
    </source>
</reference>
<evidence type="ECO:0000256" key="2">
    <source>
        <dbReference type="ARBA" id="ARBA00004651"/>
    </source>
</evidence>
<evidence type="ECO:0000256" key="9">
    <source>
        <dbReference type="ARBA" id="ARBA00022963"/>
    </source>
</evidence>
<dbReference type="GO" id="GO:0046872">
    <property type="term" value="F:metal ion binding"/>
    <property type="evidence" value="ECO:0007669"/>
    <property type="project" value="UniProtKB-KW"/>
</dbReference>
<keyword evidence="3" id="KW-1003">Cell membrane</keyword>